<dbReference type="Proteomes" id="UP000324748">
    <property type="component" value="Unassembled WGS sequence"/>
</dbReference>
<gene>
    <name evidence="1" type="ORF">PGT21_036145</name>
    <name evidence="2" type="ORF">PGTUg99_016627</name>
</gene>
<organism evidence="2 4">
    <name type="scientific">Puccinia graminis f. sp. tritici</name>
    <dbReference type="NCBI Taxonomy" id="56615"/>
    <lineage>
        <taxon>Eukaryota</taxon>
        <taxon>Fungi</taxon>
        <taxon>Dikarya</taxon>
        <taxon>Basidiomycota</taxon>
        <taxon>Pucciniomycotina</taxon>
        <taxon>Pucciniomycetes</taxon>
        <taxon>Pucciniales</taxon>
        <taxon>Pucciniaceae</taxon>
        <taxon>Puccinia</taxon>
    </lineage>
</organism>
<protein>
    <submittedName>
        <fullName evidence="2">Uncharacterized protein</fullName>
    </submittedName>
</protein>
<evidence type="ECO:0000313" key="1">
    <source>
        <dbReference type="EMBL" id="KAA1087731.1"/>
    </source>
</evidence>
<proteinExistence type="predicted"/>
<evidence type="ECO:0000313" key="4">
    <source>
        <dbReference type="Proteomes" id="UP000325313"/>
    </source>
</evidence>
<accession>A0A5B0SLE8</accession>
<dbReference type="Proteomes" id="UP000325313">
    <property type="component" value="Unassembled WGS sequence"/>
</dbReference>
<evidence type="ECO:0000313" key="3">
    <source>
        <dbReference type="Proteomes" id="UP000324748"/>
    </source>
</evidence>
<dbReference type="EMBL" id="VSWC01000105">
    <property type="protein sequence ID" value="KAA1087731.1"/>
    <property type="molecule type" value="Genomic_DNA"/>
</dbReference>
<evidence type="ECO:0000313" key="2">
    <source>
        <dbReference type="EMBL" id="KAA1138189.1"/>
    </source>
</evidence>
<sequence>MTRPPLPPQASHISTKTTITDSEVNFKHLVTFTIGTFITPFDRSPKNQNS</sequence>
<comment type="caution">
    <text evidence="2">The sequence shown here is derived from an EMBL/GenBank/DDBJ whole genome shotgun (WGS) entry which is preliminary data.</text>
</comment>
<keyword evidence="3" id="KW-1185">Reference proteome</keyword>
<dbReference type="AlphaFoldDB" id="A0A5B0SLE8"/>
<name>A0A5B0SLE8_PUCGR</name>
<dbReference type="EMBL" id="VDEP01000003">
    <property type="protein sequence ID" value="KAA1138189.1"/>
    <property type="molecule type" value="Genomic_DNA"/>
</dbReference>
<reference evidence="3 4" key="1">
    <citation type="submission" date="2019-05" db="EMBL/GenBank/DDBJ databases">
        <title>Emergence of the Ug99 lineage of the wheat stem rust pathogen through somatic hybridization.</title>
        <authorList>
            <person name="Li F."/>
            <person name="Upadhyaya N.M."/>
            <person name="Sperschneider J."/>
            <person name="Matny O."/>
            <person name="Nguyen-Phuc H."/>
            <person name="Mago R."/>
            <person name="Raley C."/>
            <person name="Miller M.E."/>
            <person name="Silverstein K.A.T."/>
            <person name="Henningsen E."/>
            <person name="Hirsch C.D."/>
            <person name="Visser B."/>
            <person name="Pretorius Z.A."/>
            <person name="Steffenson B.J."/>
            <person name="Schwessinger B."/>
            <person name="Dodds P.N."/>
            <person name="Figueroa M."/>
        </authorList>
    </citation>
    <scope>NUCLEOTIDE SEQUENCE [LARGE SCALE GENOMIC DNA]</scope>
    <source>
        <strain evidence="1">21-0</strain>
        <strain evidence="2 4">Ug99</strain>
    </source>
</reference>